<evidence type="ECO:0000256" key="2">
    <source>
        <dbReference type="ARBA" id="ARBA00004496"/>
    </source>
</evidence>
<dbReference type="PANTHER" id="PTHR43340">
    <property type="entry name" value="HYPOXANTHINE-GUANINE PHOSPHORIBOSYLTRANSFERASE"/>
    <property type="match status" value="1"/>
</dbReference>
<dbReference type="PANTHER" id="PTHR43340:SF1">
    <property type="entry name" value="HYPOXANTHINE PHOSPHORIBOSYLTRANSFERASE"/>
    <property type="match status" value="1"/>
</dbReference>
<keyword evidence="18" id="KW-1185">Reference proteome</keyword>
<dbReference type="Gene3D" id="3.40.50.2020">
    <property type="match status" value="1"/>
</dbReference>
<evidence type="ECO:0000256" key="11">
    <source>
        <dbReference type="ARBA" id="ARBA00022741"/>
    </source>
</evidence>
<sequence length="188" mass="21744">MQPFLYMLSMLDKHIEKKLFDYEDLIKPIKEIGDSISKKFNGEKIVLVCVLKGAITFYGHLLKYIHGATVETDYIHVKSYNGTKNNEREVKLIAKHTTNVTNKNVIIIEDIVDTGYTMEFLYEYFKEHGAKTVSSAVLANKPTARKVKIEPTWYGIDLPNQYVVGFGFDLHDDLRHLPYIGTLKKEYY</sequence>
<keyword evidence="11 15" id="KW-0547">Nucleotide-binding</keyword>
<dbReference type="GO" id="GO:0032264">
    <property type="term" value="P:IMP salvage"/>
    <property type="evidence" value="ECO:0007669"/>
    <property type="project" value="UniProtKB-UniPathway"/>
</dbReference>
<gene>
    <name evidence="17" type="primary">hpt</name>
    <name evidence="17" type="ORF">C4B25_00885</name>
</gene>
<feature type="domain" description="Phosphoribosyltransferase" evidence="16">
    <location>
        <begin position="24"/>
        <end position="164"/>
    </location>
</feature>
<keyword evidence="10 15" id="KW-0660">Purine salvage</keyword>
<evidence type="ECO:0000256" key="6">
    <source>
        <dbReference type="ARBA" id="ARBA00022490"/>
    </source>
</evidence>
<evidence type="ECO:0000256" key="1">
    <source>
        <dbReference type="ARBA" id="ARBA00001946"/>
    </source>
</evidence>
<evidence type="ECO:0000256" key="15">
    <source>
        <dbReference type="RuleBase" id="RU364099"/>
    </source>
</evidence>
<accession>A0A4R0XXA9</accession>
<evidence type="ECO:0000256" key="5">
    <source>
        <dbReference type="ARBA" id="ARBA00008391"/>
    </source>
</evidence>
<dbReference type="InterPro" id="IPR050408">
    <property type="entry name" value="HGPRT"/>
</dbReference>
<evidence type="ECO:0000259" key="16">
    <source>
        <dbReference type="Pfam" id="PF00156"/>
    </source>
</evidence>
<dbReference type="Proteomes" id="UP000291072">
    <property type="component" value="Unassembled WGS sequence"/>
</dbReference>
<evidence type="ECO:0000256" key="13">
    <source>
        <dbReference type="ARBA" id="ARBA00048811"/>
    </source>
</evidence>
<evidence type="ECO:0000256" key="14">
    <source>
        <dbReference type="ARBA" id="ARBA00049402"/>
    </source>
</evidence>
<dbReference type="SUPFAM" id="SSF53271">
    <property type="entry name" value="PRTase-like"/>
    <property type="match status" value="1"/>
</dbReference>
<dbReference type="EMBL" id="PSZP01000004">
    <property type="protein sequence ID" value="TCG11651.1"/>
    <property type="molecule type" value="Genomic_DNA"/>
</dbReference>
<dbReference type="AlphaFoldDB" id="A0A4R0XXA9"/>
<organism evidence="17 18">
    <name type="scientific">Mycoplasma todarodis</name>
    <dbReference type="NCBI Taxonomy" id="1937191"/>
    <lineage>
        <taxon>Bacteria</taxon>
        <taxon>Bacillati</taxon>
        <taxon>Mycoplasmatota</taxon>
        <taxon>Mollicutes</taxon>
        <taxon>Mycoplasmataceae</taxon>
        <taxon>Mycoplasma</taxon>
    </lineage>
</organism>
<dbReference type="CDD" id="cd06223">
    <property type="entry name" value="PRTases_typeI"/>
    <property type="match status" value="1"/>
</dbReference>
<protein>
    <recommendedName>
        <fullName evidence="15">Hypoxanthine phosphoribosyltransferase</fullName>
        <ecNumber evidence="15">2.4.2.8</ecNumber>
    </recommendedName>
</protein>
<dbReference type="GO" id="GO:0032263">
    <property type="term" value="P:GMP salvage"/>
    <property type="evidence" value="ECO:0007669"/>
    <property type="project" value="TreeGrafter"/>
</dbReference>
<name>A0A4R0XXA9_9MOLU</name>
<comment type="pathway">
    <text evidence="4">Purine metabolism; GMP biosynthesis via salvage pathway; GMP from guanine: step 1/1.</text>
</comment>
<evidence type="ECO:0000256" key="4">
    <source>
        <dbReference type="ARBA" id="ARBA00004676"/>
    </source>
</evidence>
<keyword evidence="6 15" id="KW-0963">Cytoplasm</keyword>
<dbReference type="GO" id="GO:0052657">
    <property type="term" value="F:guanine phosphoribosyltransferase activity"/>
    <property type="evidence" value="ECO:0007669"/>
    <property type="project" value="RHEA"/>
</dbReference>
<dbReference type="GO" id="GO:0000287">
    <property type="term" value="F:magnesium ion binding"/>
    <property type="evidence" value="ECO:0007669"/>
    <property type="project" value="TreeGrafter"/>
</dbReference>
<dbReference type="Pfam" id="PF00156">
    <property type="entry name" value="Pribosyltran"/>
    <property type="match status" value="1"/>
</dbReference>
<dbReference type="EC" id="2.4.2.8" evidence="15"/>
<comment type="pathway">
    <text evidence="3 15">Purine metabolism; IMP biosynthesis via salvage pathway; IMP from hypoxanthine: step 1/1.</text>
</comment>
<dbReference type="InterPro" id="IPR005904">
    <property type="entry name" value="Hxn_phspho_trans"/>
</dbReference>
<comment type="catalytic activity">
    <reaction evidence="14">
        <text>IMP + diphosphate = hypoxanthine + 5-phospho-alpha-D-ribose 1-diphosphate</text>
        <dbReference type="Rhea" id="RHEA:17973"/>
        <dbReference type="ChEBI" id="CHEBI:17368"/>
        <dbReference type="ChEBI" id="CHEBI:33019"/>
        <dbReference type="ChEBI" id="CHEBI:58017"/>
        <dbReference type="ChEBI" id="CHEBI:58053"/>
        <dbReference type="EC" id="2.4.2.8"/>
    </reaction>
    <physiologicalReaction direction="right-to-left" evidence="14">
        <dbReference type="Rhea" id="RHEA:17975"/>
    </physiologicalReaction>
</comment>
<evidence type="ECO:0000256" key="12">
    <source>
        <dbReference type="ARBA" id="ARBA00022842"/>
    </source>
</evidence>
<comment type="cofactor">
    <cofactor evidence="1 15">
        <name>Mg(2+)</name>
        <dbReference type="ChEBI" id="CHEBI:18420"/>
    </cofactor>
</comment>
<comment type="caution">
    <text evidence="17">The sequence shown here is derived from an EMBL/GenBank/DDBJ whole genome shotgun (WGS) entry which is preliminary data.</text>
</comment>
<comment type="similarity">
    <text evidence="5 15">Belongs to the purine/pyrimidine phosphoribosyltransferase family.</text>
</comment>
<keyword evidence="8 15" id="KW-0808">Transferase</keyword>
<comment type="subcellular location">
    <subcellularLocation>
        <location evidence="2 15">Cytoplasm</location>
    </subcellularLocation>
</comment>
<keyword evidence="7 15" id="KW-0328">Glycosyltransferase</keyword>
<evidence type="ECO:0000256" key="8">
    <source>
        <dbReference type="ARBA" id="ARBA00022679"/>
    </source>
</evidence>
<evidence type="ECO:0000256" key="9">
    <source>
        <dbReference type="ARBA" id="ARBA00022723"/>
    </source>
</evidence>
<dbReference type="GO" id="GO:0046100">
    <property type="term" value="P:hypoxanthine metabolic process"/>
    <property type="evidence" value="ECO:0007669"/>
    <property type="project" value="TreeGrafter"/>
</dbReference>
<dbReference type="GO" id="GO:0005829">
    <property type="term" value="C:cytosol"/>
    <property type="evidence" value="ECO:0007669"/>
    <property type="project" value="TreeGrafter"/>
</dbReference>
<dbReference type="GO" id="GO:0004422">
    <property type="term" value="F:hypoxanthine phosphoribosyltransferase activity"/>
    <property type="evidence" value="ECO:0007669"/>
    <property type="project" value="InterPro"/>
</dbReference>
<dbReference type="GO" id="GO:0000166">
    <property type="term" value="F:nucleotide binding"/>
    <property type="evidence" value="ECO:0007669"/>
    <property type="project" value="UniProtKB-KW"/>
</dbReference>
<dbReference type="NCBIfam" id="TIGR01203">
    <property type="entry name" value="HGPRTase"/>
    <property type="match status" value="1"/>
</dbReference>
<evidence type="ECO:0000313" key="17">
    <source>
        <dbReference type="EMBL" id="TCG11651.1"/>
    </source>
</evidence>
<dbReference type="UniPathway" id="UPA00591">
    <property type="reaction ID" value="UER00648"/>
</dbReference>
<evidence type="ECO:0000313" key="18">
    <source>
        <dbReference type="Proteomes" id="UP000291072"/>
    </source>
</evidence>
<reference evidence="17 18" key="1">
    <citation type="submission" date="2018-02" db="EMBL/GenBank/DDBJ databases">
        <title>Mycoplasma marinum and Mycoplasma todarodis sp. nov., moderately halophilic and psychrotolerant mycoplasmas isolated from cephalopods.</title>
        <authorList>
            <person name="Viver T."/>
        </authorList>
    </citation>
    <scope>NUCLEOTIDE SEQUENCE [LARGE SCALE GENOMIC DNA]</scope>
    <source>
        <strain evidence="17 18">5H</strain>
    </source>
</reference>
<keyword evidence="12 15" id="KW-0460">Magnesium</keyword>
<dbReference type="GO" id="GO:0006166">
    <property type="term" value="P:purine ribonucleoside salvage"/>
    <property type="evidence" value="ECO:0007669"/>
    <property type="project" value="UniProtKB-KW"/>
</dbReference>
<keyword evidence="9 15" id="KW-0479">Metal-binding</keyword>
<dbReference type="InterPro" id="IPR029057">
    <property type="entry name" value="PRTase-like"/>
</dbReference>
<evidence type="ECO:0000256" key="7">
    <source>
        <dbReference type="ARBA" id="ARBA00022676"/>
    </source>
</evidence>
<evidence type="ECO:0000256" key="10">
    <source>
        <dbReference type="ARBA" id="ARBA00022726"/>
    </source>
</evidence>
<comment type="catalytic activity">
    <reaction evidence="13">
        <text>GMP + diphosphate = guanine + 5-phospho-alpha-D-ribose 1-diphosphate</text>
        <dbReference type="Rhea" id="RHEA:25424"/>
        <dbReference type="ChEBI" id="CHEBI:16235"/>
        <dbReference type="ChEBI" id="CHEBI:33019"/>
        <dbReference type="ChEBI" id="CHEBI:58017"/>
        <dbReference type="ChEBI" id="CHEBI:58115"/>
        <dbReference type="EC" id="2.4.2.8"/>
    </reaction>
    <physiologicalReaction direction="right-to-left" evidence="13">
        <dbReference type="Rhea" id="RHEA:25426"/>
    </physiologicalReaction>
</comment>
<dbReference type="InterPro" id="IPR000836">
    <property type="entry name" value="PRTase_dom"/>
</dbReference>
<evidence type="ECO:0000256" key="3">
    <source>
        <dbReference type="ARBA" id="ARBA00004669"/>
    </source>
</evidence>
<proteinExistence type="inferred from homology"/>
<dbReference type="GO" id="GO:0006178">
    <property type="term" value="P:guanine salvage"/>
    <property type="evidence" value="ECO:0007669"/>
    <property type="project" value="TreeGrafter"/>
</dbReference>